<evidence type="ECO:0000259" key="5">
    <source>
        <dbReference type="Pfam" id="PF13249"/>
    </source>
</evidence>
<dbReference type="GO" id="GO:0005811">
    <property type="term" value="C:lipid droplet"/>
    <property type="evidence" value="ECO:0007669"/>
    <property type="project" value="InterPro"/>
</dbReference>
<dbReference type="InterPro" id="IPR032696">
    <property type="entry name" value="SQ_cyclase_C"/>
</dbReference>
<sequence>MIPFDQLETAAQQASQELLAARAAAGHWQGELSSSALSTATAISALALVRQHAPADRGELPDNQVLDELIQRGLEYLAGQQNEDGGWGDTSLSYSNIATSMLVQAARQLAGSADPESASWQAAEQYLDSQGRSAGLAQRYGQDKTFAVPILTNAALAGMAEWREVSPLPFELACFPQALYRLLKMPVVSYAIPALVAIGQARYYHRPPRNPLTWIIRRLALRRSLRVLRRMQPSSGGYLEATPLTSFVVMSLASIGRATHPVSIDGVRFLLDSIRADGSWPIDTNLATWNTSLALAALARGDQDISQLGCLEWLLSCQHRQRHAFTGASPGGWGWSDLDGAVPDCDDTPAALLALDAWRRGQNCSEPQRAEVDQAAAAGLGWLLQLQNRDGGWPTFCRGWGQLPFDRSGADLTAHVLRAFGAWGAELERLGVSRSRVESAVQRGFEYLDKQQRADGSWLPLWFGNQDMPGEENPVHGTSRVLLAYHDWDKVDNQAALRGYRWLAEQINPDGGWGGGAAVVKHGQQPTVSSVEETALAVETLWTAWHLEELRPAIETGTGWLVDAVNSGRFRLSSPIGFYFAKLWYHERLYPMTFTVSALGRALKTLRNQSSPAELAEQRH</sequence>
<dbReference type="SUPFAM" id="SSF48239">
    <property type="entry name" value="Terpenoid cyclases/Protein prenyltransferases"/>
    <property type="match status" value="2"/>
</dbReference>
<dbReference type="Pfam" id="PF13243">
    <property type="entry name" value="SQHop_cyclase_C"/>
    <property type="match status" value="1"/>
</dbReference>
<dbReference type="SUPFAM" id="SSF81853">
    <property type="entry name" value="Family 10 polysaccharide lyase"/>
    <property type="match status" value="1"/>
</dbReference>
<feature type="domain" description="Squalene cyclase C-terminal" evidence="4">
    <location>
        <begin position="288"/>
        <end position="602"/>
    </location>
</feature>
<dbReference type="PANTHER" id="PTHR11764">
    <property type="entry name" value="TERPENE CYCLASE/MUTASE FAMILY MEMBER"/>
    <property type="match status" value="1"/>
</dbReference>
<comment type="similarity">
    <text evidence="2">Belongs to the terpene cyclase/mutase family.</text>
</comment>
<proteinExistence type="inferred from homology"/>
<evidence type="ECO:0000256" key="3">
    <source>
        <dbReference type="ARBA" id="ARBA00022737"/>
    </source>
</evidence>
<dbReference type="PANTHER" id="PTHR11764:SF20">
    <property type="entry name" value="LANOSTEROL SYNTHASE"/>
    <property type="match status" value="1"/>
</dbReference>
<dbReference type="Gene3D" id="1.50.10.20">
    <property type="match status" value="3"/>
</dbReference>
<name>E7C622_9HYPH</name>
<evidence type="ECO:0000256" key="2">
    <source>
        <dbReference type="ARBA" id="ARBA00009755"/>
    </source>
</evidence>
<dbReference type="InterPro" id="IPR018333">
    <property type="entry name" value="Squalene_cyclase"/>
</dbReference>
<organism evidence="6">
    <name type="scientific">uncultured Rhizobium sp. HF0500_35F13</name>
    <dbReference type="NCBI Taxonomy" id="723627"/>
    <lineage>
        <taxon>Bacteria</taxon>
        <taxon>Pseudomonadati</taxon>
        <taxon>Pseudomonadota</taxon>
        <taxon>Alphaproteobacteria</taxon>
        <taxon>Hyphomicrobiales</taxon>
        <taxon>Rhizobiaceae</taxon>
        <taxon>Rhizobium/Agrobacterium group</taxon>
        <taxon>Rhizobium</taxon>
        <taxon>environmental samples</taxon>
    </lineage>
</organism>
<keyword evidence="3" id="KW-0677">Repeat</keyword>
<dbReference type="GO" id="GO:0016866">
    <property type="term" value="F:intramolecular transferase activity"/>
    <property type="evidence" value="ECO:0007669"/>
    <property type="project" value="InterPro"/>
</dbReference>
<evidence type="ECO:0000259" key="4">
    <source>
        <dbReference type="Pfam" id="PF13243"/>
    </source>
</evidence>
<evidence type="ECO:0000313" key="6">
    <source>
        <dbReference type="EMBL" id="ADI22896.1"/>
    </source>
</evidence>
<dbReference type="InterPro" id="IPR032697">
    <property type="entry name" value="SQ_cyclase_N"/>
</dbReference>
<dbReference type="InterPro" id="IPR008930">
    <property type="entry name" value="Terpenoid_cyclase/PrenylTrfase"/>
</dbReference>
<accession>E7C622</accession>
<feature type="domain" description="Squalene cyclase N-terminal" evidence="5">
    <location>
        <begin position="12"/>
        <end position="180"/>
    </location>
</feature>
<reference evidence="6" key="1">
    <citation type="submission" date="2010-01" db="EMBL/GenBank/DDBJ databases">
        <title>Genome fragments of uncultured bacteria from the North Pacific subtropical Gyre.</title>
        <authorList>
            <person name="Pham V.D."/>
            <person name="Delong E.F."/>
        </authorList>
    </citation>
    <scope>NUCLEOTIDE SEQUENCE</scope>
</reference>
<dbReference type="UniPathway" id="UPA00337"/>
<dbReference type="Pfam" id="PF13249">
    <property type="entry name" value="SQHop_cyclase_N"/>
    <property type="match status" value="1"/>
</dbReference>
<dbReference type="EMBL" id="GU568000">
    <property type="protein sequence ID" value="ADI22896.1"/>
    <property type="molecule type" value="Genomic_DNA"/>
</dbReference>
<dbReference type="GO" id="GO:0016104">
    <property type="term" value="P:triterpenoid biosynthetic process"/>
    <property type="evidence" value="ECO:0007669"/>
    <property type="project" value="InterPro"/>
</dbReference>
<protein>
    <submittedName>
        <fullName evidence="6">Squalene cyclase</fullName>
    </submittedName>
</protein>
<evidence type="ECO:0000256" key="1">
    <source>
        <dbReference type="ARBA" id="ARBA00004999"/>
    </source>
</evidence>
<comment type="pathway">
    <text evidence="1">Secondary metabolite biosynthesis; hopanoid biosynthesis.</text>
</comment>
<dbReference type="AlphaFoldDB" id="E7C622"/>